<sequence>MADDEFDIDIYGDTNTDQDGPFKKDEEGDVKIDGVEPANGEPAEAGTNGANGAQHEEEPDDDYVDIKVGSEDQEKPDDQQQIKSTDESGSGQDLLSIPKQAPQQQGVKRKEGSDDRPIDPGATTALLISDLHWWNTDDDIRGWINQAQVEDELREITFSEHKVNGKSKGQAYVEFTSQQAATAAKHKIDAFGEGQQYVKKHTVTYSNPNVNPFRTLPKDAPMRAGKDNQNNRATAGGFNNDRNNQNFGGNFRGRTPGYNATRGGMNNHMNVNNFNRNFSGPPMGNMGGFNAPMGGFPGNPMGGQFGGGFNRGGMMGGMRGGPAAMRGGRGGMGNGMMGGMPMGGMPMGGMGGPMGGMPMNMGQMGGPMPGGGGFQGLQPHFNPAFFQQNQAAGGDWQNPHGAKRPRPE</sequence>
<feature type="domain" description="RRM" evidence="3">
    <location>
        <begin position="125"/>
        <end position="206"/>
    </location>
</feature>
<reference evidence="4 5" key="1">
    <citation type="journal article" date="2018" name="New Phytol.">
        <title>Comparative genomics and transcriptomics depict ericoid mycorrhizal fungi as versatile saprotrophs and plant mutualists.</title>
        <authorList>
            <person name="Martino E."/>
            <person name="Morin E."/>
            <person name="Grelet G.A."/>
            <person name="Kuo A."/>
            <person name="Kohler A."/>
            <person name="Daghino S."/>
            <person name="Barry K.W."/>
            <person name="Cichocki N."/>
            <person name="Clum A."/>
            <person name="Dockter R.B."/>
            <person name="Hainaut M."/>
            <person name="Kuo R.C."/>
            <person name="LaButti K."/>
            <person name="Lindahl B.D."/>
            <person name="Lindquist E.A."/>
            <person name="Lipzen A."/>
            <person name="Khouja H.R."/>
            <person name="Magnuson J."/>
            <person name="Murat C."/>
            <person name="Ohm R.A."/>
            <person name="Singer S.W."/>
            <person name="Spatafora J.W."/>
            <person name="Wang M."/>
            <person name="Veneault-Fourrey C."/>
            <person name="Henrissat B."/>
            <person name="Grigoriev I.V."/>
            <person name="Martin F.M."/>
            <person name="Perotto S."/>
        </authorList>
    </citation>
    <scope>NUCLEOTIDE SEQUENCE [LARGE SCALE GENOMIC DNA]</scope>
    <source>
        <strain evidence="4 5">ATCC 22711</strain>
    </source>
</reference>
<dbReference type="STRING" id="857342.A0A2T3AUW7"/>
<dbReference type="InterPro" id="IPR034772">
    <property type="entry name" value="CPSF6/7"/>
</dbReference>
<feature type="region of interest" description="Disordered" evidence="2">
    <location>
        <begin position="230"/>
        <end position="250"/>
    </location>
</feature>
<dbReference type="EMBL" id="KZ679015">
    <property type="protein sequence ID" value="PSS12458.1"/>
    <property type="molecule type" value="Genomic_DNA"/>
</dbReference>
<organism evidence="4 5">
    <name type="scientific">Amorphotheca resinae ATCC 22711</name>
    <dbReference type="NCBI Taxonomy" id="857342"/>
    <lineage>
        <taxon>Eukaryota</taxon>
        <taxon>Fungi</taxon>
        <taxon>Dikarya</taxon>
        <taxon>Ascomycota</taxon>
        <taxon>Pezizomycotina</taxon>
        <taxon>Leotiomycetes</taxon>
        <taxon>Helotiales</taxon>
        <taxon>Amorphothecaceae</taxon>
        <taxon>Amorphotheca</taxon>
    </lineage>
</organism>
<dbReference type="GO" id="GO:0003723">
    <property type="term" value="F:RNA binding"/>
    <property type="evidence" value="ECO:0007669"/>
    <property type="project" value="InterPro"/>
</dbReference>
<evidence type="ECO:0000256" key="2">
    <source>
        <dbReference type="SAM" id="MobiDB-lite"/>
    </source>
</evidence>
<dbReference type="GeneID" id="36572612"/>
<feature type="compositionally biased region" description="Basic and acidic residues" evidence="2">
    <location>
        <begin position="108"/>
        <end position="118"/>
    </location>
</feature>
<dbReference type="InParanoid" id="A0A2T3AUW7"/>
<dbReference type="SUPFAM" id="SSF54928">
    <property type="entry name" value="RNA-binding domain, RBD"/>
    <property type="match status" value="1"/>
</dbReference>
<dbReference type="Proteomes" id="UP000241818">
    <property type="component" value="Unassembled WGS sequence"/>
</dbReference>
<dbReference type="InterPro" id="IPR000504">
    <property type="entry name" value="RRM_dom"/>
</dbReference>
<feature type="compositionally biased region" description="Basic and acidic residues" evidence="2">
    <location>
        <begin position="64"/>
        <end position="86"/>
    </location>
</feature>
<evidence type="ECO:0000259" key="3">
    <source>
        <dbReference type="SMART" id="SM00360"/>
    </source>
</evidence>
<proteinExistence type="inferred from homology"/>
<evidence type="ECO:0000313" key="5">
    <source>
        <dbReference type="Proteomes" id="UP000241818"/>
    </source>
</evidence>
<feature type="compositionally biased region" description="Low complexity" evidence="2">
    <location>
        <begin position="236"/>
        <end position="250"/>
    </location>
</feature>
<dbReference type="InterPro" id="IPR035979">
    <property type="entry name" value="RBD_domain_sf"/>
</dbReference>
<dbReference type="PANTHER" id="PTHR23204">
    <property type="entry name" value="CLEAVAGE AND POLYADENYLATION SPECIFIC FACTOR"/>
    <property type="match status" value="1"/>
</dbReference>
<name>A0A2T3AUW7_AMORE</name>
<keyword evidence="5" id="KW-1185">Reference proteome</keyword>
<feature type="region of interest" description="Disordered" evidence="2">
    <location>
        <begin position="1"/>
        <end position="121"/>
    </location>
</feature>
<dbReference type="AlphaFoldDB" id="A0A2T3AUW7"/>
<feature type="compositionally biased region" description="Acidic residues" evidence="2">
    <location>
        <begin position="1"/>
        <end position="10"/>
    </location>
</feature>
<dbReference type="InterPro" id="IPR012677">
    <property type="entry name" value="Nucleotide-bd_a/b_plait_sf"/>
</dbReference>
<dbReference type="RefSeq" id="XP_024718456.1">
    <property type="nucleotide sequence ID" value="XM_024864531.1"/>
</dbReference>
<protein>
    <recommendedName>
        <fullName evidence="3">RRM domain-containing protein</fullName>
    </recommendedName>
</protein>
<dbReference type="GO" id="GO:0006397">
    <property type="term" value="P:mRNA processing"/>
    <property type="evidence" value="ECO:0007669"/>
    <property type="project" value="UniProtKB-KW"/>
</dbReference>
<evidence type="ECO:0000313" key="4">
    <source>
        <dbReference type="EMBL" id="PSS12458.1"/>
    </source>
</evidence>
<accession>A0A2T3AUW7</accession>
<dbReference type="SMART" id="SM00360">
    <property type="entry name" value="RRM"/>
    <property type="match status" value="1"/>
</dbReference>
<dbReference type="GO" id="GO:0005634">
    <property type="term" value="C:nucleus"/>
    <property type="evidence" value="ECO:0007669"/>
    <property type="project" value="UniProtKB-SubCell"/>
</dbReference>
<gene>
    <name evidence="4" type="ORF">M430DRAFT_21540</name>
</gene>
<comment type="similarity">
    <text evidence="1">Belongs to the RRM CPSF6/7 family.</text>
</comment>
<dbReference type="OrthoDB" id="10065185at2759"/>
<evidence type="ECO:0000256" key="1">
    <source>
        <dbReference type="ARBA" id="ARBA00006265"/>
    </source>
</evidence>
<dbReference type="Gene3D" id="3.30.70.330">
    <property type="match status" value="1"/>
</dbReference>
<feature type="compositionally biased region" description="Basic and acidic residues" evidence="2">
    <location>
        <begin position="20"/>
        <end position="34"/>
    </location>
</feature>